<dbReference type="InterPro" id="IPR036881">
    <property type="entry name" value="Glyco_hydro_3_C_sf"/>
</dbReference>
<dbReference type="Proteomes" id="UP001320119">
    <property type="component" value="Chromosome"/>
</dbReference>
<dbReference type="AlphaFoldDB" id="A0AAN2BJE8"/>
<feature type="chain" id="PRO_5042837939" description="beta-glucosidase" evidence="11">
    <location>
        <begin position="22"/>
        <end position="747"/>
    </location>
</feature>
<sequence>MKITTLLAGCIVGASSAVAFAKAPAQPADIDQLLKSMTLEQKIGQLQQSHIEEAATIADIPQSVKDAIRQGKVGSFLNANSLVVANELQRIAIEESPNGVPLLLARDVIHGYKTIFPIPLGQAASWNPEGVKQGARIAAIEASADGIRWTFAPMIDISRDARWGRIAESFGEDPYLTSVMGVASVEGYQGDDLSDPTSIAATAKHFIGYGAAEAGRDYNTTYIPTPLLHNQYLPPFEAVVKAGAASIMSAFNDLNGIPASVNRYTMDTILRKEMGFDGVLVSDWDSVIEAVVHGVAADLKEAALMASKASLDMEMVSTSFQNNLAALVAEGKITEAEINTKVRRILHLKQELGLFEQPYTQASRQAVKNSAEFRKVAQDAAAESLVLLKNDNAILPLKAGQKIALIGPLADAAHDQMGTWVLDGEKKNSVTVLEAVKAEAGKIRYVRALEHSRSYDTDDFKAAVKAAKKSDVIVFVGGEEAALSGEAHSRAGIRLPGAQEQLISALKATGKPLVVVLMAGRPIELHNILPSIDALVMTWHAGSLAGPAISDLLFGHIEPVGRLPVTWPKVTGQLPMYYNQKNTGRPPTSRPFIFMEDYPIEANQHSLGHAATHMDIGFAPQFPFGFGLSYSTVEYGKASSQKARYARKDTYTFSAEIANTGKRPVTEVVQLYIQDVIGSVTRPVKELKHFKRVTLQPGKKQVVSFTLKAEDLMFFNADAQRVFEPGLFRAWVAPHAEAGEAVEFTIQ</sequence>
<dbReference type="InterPro" id="IPR019800">
    <property type="entry name" value="Glyco_hydro_3_AS"/>
</dbReference>
<comment type="catalytic activity">
    <reaction evidence="1">
        <text>Hydrolysis of terminal, non-reducing beta-D-glucosyl residues with release of beta-D-glucose.</text>
        <dbReference type="EC" id="3.2.1.21"/>
    </reaction>
</comment>
<dbReference type="InterPro" id="IPR002772">
    <property type="entry name" value="Glyco_hydro_3_C"/>
</dbReference>
<dbReference type="EMBL" id="AP023086">
    <property type="protein sequence ID" value="BCD96945.1"/>
    <property type="molecule type" value="Genomic_DNA"/>
</dbReference>
<dbReference type="InterPro" id="IPR051915">
    <property type="entry name" value="Cellulose_Degrad_GH3"/>
</dbReference>
<evidence type="ECO:0000256" key="11">
    <source>
        <dbReference type="SAM" id="SignalP"/>
    </source>
</evidence>
<proteinExistence type="inferred from homology"/>
<dbReference type="SUPFAM" id="SSF52279">
    <property type="entry name" value="Beta-D-glucan exohydrolase, C-terminal domain"/>
    <property type="match status" value="1"/>
</dbReference>
<dbReference type="PRINTS" id="PR00133">
    <property type="entry name" value="GLHYDRLASE3"/>
</dbReference>
<dbReference type="FunFam" id="3.20.20.300:FF:000005">
    <property type="entry name" value="Periplasmic beta-glucosidase"/>
    <property type="match status" value="1"/>
</dbReference>
<keyword evidence="6 10" id="KW-0326">Glycosidase</keyword>
<dbReference type="SMART" id="SM01217">
    <property type="entry name" value="Fn3_like"/>
    <property type="match status" value="1"/>
</dbReference>
<organism evidence="13 14">
    <name type="scientific">Marinagarivorans cellulosilyticus</name>
    <dbReference type="NCBI Taxonomy" id="2721545"/>
    <lineage>
        <taxon>Bacteria</taxon>
        <taxon>Pseudomonadati</taxon>
        <taxon>Pseudomonadota</taxon>
        <taxon>Gammaproteobacteria</taxon>
        <taxon>Cellvibrionales</taxon>
        <taxon>Cellvibrionaceae</taxon>
        <taxon>Marinagarivorans</taxon>
    </lineage>
</organism>
<evidence type="ECO:0000256" key="2">
    <source>
        <dbReference type="ARBA" id="ARBA00005336"/>
    </source>
</evidence>
<dbReference type="Pfam" id="PF00933">
    <property type="entry name" value="Glyco_hydro_3"/>
    <property type="match status" value="1"/>
</dbReference>
<feature type="domain" description="Fibronectin type III-like" evidence="12">
    <location>
        <begin position="667"/>
        <end position="736"/>
    </location>
</feature>
<dbReference type="PANTHER" id="PTHR30620:SF16">
    <property type="entry name" value="LYSOSOMAL BETA GLUCOSIDASE"/>
    <property type="match status" value="1"/>
</dbReference>
<name>A0AAN2BJE8_9GAMM</name>
<accession>A0AAN2BJE8</accession>
<dbReference type="Pfam" id="PF14310">
    <property type="entry name" value="Fn3-like"/>
    <property type="match status" value="1"/>
</dbReference>
<dbReference type="PANTHER" id="PTHR30620">
    <property type="entry name" value="PERIPLASMIC BETA-GLUCOSIDASE-RELATED"/>
    <property type="match status" value="1"/>
</dbReference>
<evidence type="ECO:0000256" key="5">
    <source>
        <dbReference type="ARBA" id="ARBA00022801"/>
    </source>
</evidence>
<feature type="signal peptide" evidence="11">
    <location>
        <begin position="1"/>
        <end position="21"/>
    </location>
</feature>
<evidence type="ECO:0000313" key="14">
    <source>
        <dbReference type="Proteomes" id="UP001320119"/>
    </source>
</evidence>
<evidence type="ECO:0000256" key="10">
    <source>
        <dbReference type="RuleBase" id="RU361161"/>
    </source>
</evidence>
<dbReference type="InterPro" id="IPR026891">
    <property type="entry name" value="Fn3-like"/>
</dbReference>
<keyword evidence="5 10" id="KW-0378">Hydrolase</keyword>
<dbReference type="PROSITE" id="PS00775">
    <property type="entry name" value="GLYCOSYL_HYDROL_F3"/>
    <property type="match status" value="1"/>
</dbReference>
<dbReference type="SUPFAM" id="SSF51445">
    <property type="entry name" value="(Trans)glycosidases"/>
    <property type="match status" value="1"/>
</dbReference>
<evidence type="ECO:0000259" key="12">
    <source>
        <dbReference type="SMART" id="SM01217"/>
    </source>
</evidence>
<dbReference type="InterPro" id="IPR013783">
    <property type="entry name" value="Ig-like_fold"/>
</dbReference>
<comment type="similarity">
    <text evidence="2 10">Belongs to the glycosyl hydrolase 3 family.</text>
</comment>
<evidence type="ECO:0000313" key="13">
    <source>
        <dbReference type="EMBL" id="BCD96945.1"/>
    </source>
</evidence>
<dbReference type="Gene3D" id="3.40.50.1700">
    <property type="entry name" value="Glycoside hydrolase family 3 C-terminal domain"/>
    <property type="match status" value="1"/>
</dbReference>
<keyword evidence="4 11" id="KW-0732">Signal</keyword>
<evidence type="ECO:0000256" key="1">
    <source>
        <dbReference type="ARBA" id="ARBA00000448"/>
    </source>
</evidence>
<dbReference type="GO" id="GO:0008422">
    <property type="term" value="F:beta-glucosidase activity"/>
    <property type="evidence" value="ECO:0007669"/>
    <property type="project" value="UniProtKB-EC"/>
</dbReference>
<dbReference type="FunFam" id="2.60.40.10:FF:000495">
    <property type="entry name" value="Periplasmic beta-glucosidase"/>
    <property type="match status" value="1"/>
</dbReference>
<evidence type="ECO:0000256" key="8">
    <source>
        <dbReference type="ARBA" id="ARBA00032194"/>
    </source>
</evidence>
<dbReference type="KEGG" id="marq:MARGE09_P1145"/>
<dbReference type="Gene3D" id="2.60.40.10">
    <property type="entry name" value="Immunoglobulins"/>
    <property type="match status" value="1"/>
</dbReference>
<dbReference type="InterPro" id="IPR017853">
    <property type="entry name" value="GH"/>
</dbReference>
<evidence type="ECO:0000256" key="7">
    <source>
        <dbReference type="ARBA" id="ARBA00031448"/>
    </source>
</evidence>
<gene>
    <name evidence="13" type="ORF">MARGE09_P1145</name>
</gene>
<keyword evidence="14" id="KW-1185">Reference proteome</keyword>
<evidence type="ECO:0000256" key="9">
    <source>
        <dbReference type="ARBA" id="ARBA00032594"/>
    </source>
</evidence>
<dbReference type="Pfam" id="PF01915">
    <property type="entry name" value="Glyco_hydro_3_C"/>
    <property type="match status" value="1"/>
</dbReference>
<dbReference type="EC" id="3.2.1.21" evidence="3"/>
<dbReference type="GO" id="GO:0009251">
    <property type="term" value="P:glucan catabolic process"/>
    <property type="evidence" value="ECO:0007669"/>
    <property type="project" value="TreeGrafter"/>
</dbReference>
<dbReference type="RefSeq" id="WP_236986428.1">
    <property type="nucleotide sequence ID" value="NZ_AP023086.1"/>
</dbReference>
<protein>
    <recommendedName>
        <fullName evidence="3">beta-glucosidase</fullName>
        <ecNumber evidence="3">3.2.1.21</ecNumber>
    </recommendedName>
    <alternativeName>
        <fullName evidence="9">Beta-D-glucoside glucohydrolase</fullName>
    </alternativeName>
    <alternativeName>
        <fullName evidence="7">Cellobiase</fullName>
    </alternativeName>
    <alternativeName>
        <fullName evidence="8">Gentiobiase</fullName>
    </alternativeName>
</protein>
<dbReference type="NCBIfam" id="NF011678">
    <property type="entry name" value="PRK15098.1"/>
    <property type="match status" value="1"/>
</dbReference>
<reference evidence="13 14" key="1">
    <citation type="journal article" date="2022" name="IScience">
        <title>An ultrasensitive nanofiber-based assay for enzymatic hydrolysis and deep-sea microbial degradation of cellulose.</title>
        <authorList>
            <person name="Tsudome M."/>
            <person name="Tachioka M."/>
            <person name="Miyazaki M."/>
            <person name="Uchimura K."/>
            <person name="Tsuda M."/>
            <person name="Takaki Y."/>
            <person name="Deguchi S."/>
        </authorList>
    </citation>
    <scope>NUCLEOTIDE SEQUENCE [LARGE SCALE GENOMIC DNA]</scope>
    <source>
        <strain evidence="13 14">GE09</strain>
    </source>
</reference>
<dbReference type="InterPro" id="IPR036962">
    <property type="entry name" value="Glyco_hydro_3_N_sf"/>
</dbReference>
<evidence type="ECO:0000256" key="4">
    <source>
        <dbReference type="ARBA" id="ARBA00022729"/>
    </source>
</evidence>
<dbReference type="InterPro" id="IPR001764">
    <property type="entry name" value="Glyco_hydro_3_N"/>
</dbReference>
<evidence type="ECO:0000256" key="3">
    <source>
        <dbReference type="ARBA" id="ARBA00012744"/>
    </source>
</evidence>
<evidence type="ECO:0000256" key="6">
    <source>
        <dbReference type="ARBA" id="ARBA00023295"/>
    </source>
</evidence>
<dbReference type="Gene3D" id="3.20.20.300">
    <property type="entry name" value="Glycoside hydrolase, family 3, N-terminal domain"/>
    <property type="match status" value="1"/>
</dbReference>